<evidence type="ECO:0000313" key="4">
    <source>
        <dbReference type="Proteomes" id="UP001056012"/>
    </source>
</evidence>
<keyword evidence="4" id="KW-1185">Reference proteome</keyword>
<evidence type="ECO:0000313" key="3">
    <source>
        <dbReference type="EMBL" id="USP77614.1"/>
    </source>
</evidence>
<proteinExistence type="predicted"/>
<dbReference type="EMBL" id="CP089276">
    <property type="protein sequence ID" value="USP77614.1"/>
    <property type="molecule type" value="Genomic_DNA"/>
</dbReference>
<protein>
    <submittedName>
        <fullName evidence="3">Uncharacterized protein</fullName>
    </submittedName>
</protein>
<feature type="region of interest" description="Disordered" evidence="1">
    <location>
        <begin position="137"/>
        <end position="187"/>
    </location>
</feature>
<dbReference type="Proteomes" id="UP001056012">
    <property type="component" value="Chromosome 3"/>
</dbReference>
<evidence type="ECO:0000256" key="2">
    <source>
        <dbReference type="SAM" id="Phobius"/>
    </source>
</evidence>
<feature type="compositionally biased region" description="Low complexity" evidence="1">
    <location>
        <begin position="56"/>
        <end position="72"/>
    </location>
</feature>
<feature type="compositionally biased region" description="Low complexity" evidence="1">
    <location>
        <begin position="230"/>
        <end position="250"/>
    </location>
</feature>
<accession>A0A9Q8ZA06</accession>
<keyword evidence="2" id="KW-0812">Transmembrane</keyword>
<dbReference type="AlphaFoldDB" id="A0A9Q8ZA06"/>
<dbReference type="VEuPathDB" id="FungiDB:yc1106_04888"/>
<gene>
    <name evidence="3" type="ORF">yc1106_04888</name>
</gene>
<feature type="region of interest" description="Disordered" evidence="1">
    <location>
        <begin position="51"/>
        <end position="104"/>
    </location>
</feature>
<keyword evidence="2" id="KW-1133">Transmembrane helix</keyword>
<evidence type="ECO:0000256" key="1">
    <source>
        <dbReference type="SAM" id="MobiDB-lite"/>
    </source>
</evidence>
<name>A0A9Q8ZA06_CURCL</name>
<feature type="compositionally biased region" description="Polar residues" evidence="1">
    <location>
        <begin position="137"/>
        <end position="147"/>
    </location>
</feature>
<organism evidence="3 4">
    <name type="scientific">Curvularia clavata</name>
    <dbReference type="NCBI Taxonomy" id="95742"/>
    <lineage>
        <taxon>Eukaryota</taxon>
        <taxon>Fungi</taxon>
        <taxon>Dikarya</taxon>
        <taxon>Ascomycota</taxon>
        <taxon>Pezizomycotina</taxon>
        <taxon>Dothideomycetes</taxon>
        <taxon>Pleosporomycetidae</taxon>
        <taxon>Pleosporales</taxon>
        <taxon>Pleosporineae</taxon>
        <taxon>Pleosporaceae</taxon>
        <taxon>Curvularia</taxon>
    </lineage>
</organism>
<reference evidence="3" key="1">
    <citation type="submission" date="2021-12" db="EMBL/GenBank/DDBJ databases">
        <title>Curvularia clavata genome.</title>
        <authorList>
            <person name="Cao Y."/>
        </authorList>
    </citation>
    <scope>NUCLEOTIDE SEQUENCE</scope>
    <source>
        <strain evidence="3">Yc1106</strain>
    </source>
</reference>
<feature type="transmembrane region" description="Helical" evidence="2">
    <location>
        <begin position="6"/>
        <end position="26"/>
    </location>
</feature>
<sequence>MHYAHAIILTIVLVTFFCCFFGWCLMKSCRRVIDAEMQEVAEQRELEAQVQRTVVSEGSSSAAKSKSATAKSKSSKMKSKASGKGSKASDSKEGSQKWGGGGVAKSRVQNMQPMMQQQIPMYWQAQDALHASSSVMHPEIPQQTSRQIAPRTSKPDHGLPGYQPQGLSQYHKPHEESVGPEASGAREQNFSVTGQSPMEHMSGARRVDYIHICDEYPPIVLEALNKVAPASPTASSSTLSSSSSNGSGTTQEIPRTSIGYATPDYVTSSSIQFPRYCRFATDARDLS</sequence>
<dbReference type="OrthoDB" id="3694938at2759"/>
<feature type="region of interest" description="Disordered" evidence="1">
    <location>
        <begin position="230"/>
        <end position="261"/>
    </location>
</feature>
<keyword evidence="2" id="KW-0472">Membrane</keyword>